<protein>
    <recommendedName>
        <fullName evidence="4">DUF4011 domain-containing protein</fullName>
    </recommendedName>
</protein>
<feature type="compositionally biased region" description="Low complexity" evidence="1">
    <location>
        <begin position="454"/>
        <end position="472"/>
    </location>
</feature>
<accession>A0A1N6YEI3</accession>
<name>A0A1N6YEI3_9RHOB</name>
<evidence type="ECO:0000313" key="2">
    <source>
        <dbReference type="EMBL" id="SIR12987.1"/>
    </source>
</evidence>
<evidence type="ECO:0000313" key="3">
    <source>
        <dbReference type="Proteomes" id="UP000323956"/>
    </source>
</evidence>
<sequence length="472" mass="51488">MDEAEIGQLEFRLSVKGAEDVTFTHRIEMLARDEWGGLAEMDNILAAFVSPNQPFVARILKDAARLLEAAGHSGSLDGYQSGDPLRVWMLAGAIWSAATGLGLTYAVPPASFERLGQKIRDPERIASEGLATCLDGTLLLAAAYEAAGLNTAVLFSHGHAWVGVWLFQKDFGRLVEPDVVTVRKALVAREFVALETTLLTKRPAIGFEEAVQAGRDHLSEAREAEFIQAVDINRARAARIRPLASHRIQEAVTTEDIAATPAALPRPLDLGLLPGELADETPSTALGRIERWQRKLLDLSLANRLLNFRETRGAVAMICPDISGTEDRLANGETFRLLALKDENAVSGRDLSADEARRIELDLARDALARGQIAVPLTSRDMTNRLTELYRKARSDMAEGGTNTLFLAVGFLRWKRSEGDSGSYRAPLPVLTKRGHYWAPKGGQSCVPIDRLPRSPSLSGCSSDPSPRSPLR</sequence>
<feature type="region of interest" description="Disordered" evidence="1">
    <location>
        <begin position="448"/>
        <end position="472"/>
    </location>
</feature>
<organism evidence="2 3">
    <name type="scientific">Paracoccus thiocyanatus</name>
    <dbReference type="NCBI Taxonomy" id="34006"/>
    <lineage>
        <taxon>Bacteria</taxon>
        <taxon>Pseudomonadati</taxon>
        <taxon>Pseudomonadota</taxon>
        <taxon>Alphaproteobacteria</taxon>
        <taxon>Rhodobacterales</taxon>
        <taxon>Paracoccaceae</taxon>
        <taxon>Paracoccus</taxon>
    </lineage>
</organism>
<dbReference type="Pfam" id="PF13195">
    <property type="entry name" value="DUF4011"/>
    <property type="match status" value="1"/>
</dbReference>
<evidence type="ECO:0000256" key="1">
    <source>
        <dbReference type="SAM" id="MobiDB-lite"/>
    </source>
</evidence>
<dbReference type="AlphaFoldDB" id="A0A1N6YEI3"/>
<reference evidence="2 3" key="1">
    <citation type="submission" date="2017-01" db="EMBL/GenBank/DDBJ databases">
        <authorList>
            <person name="Varghese N."/>
            <person name="Submissions S."/>
        </authorList>
    </citation>
    <scope>NUCLEOTIDE SEQUENCE [LARGE SCALE GENOMIC DNA]</scope>
    <source>
        <strain evidence="2 3">ATCC 700171</strain>
    </source>
</reference>
<proteinExistence type="predicted"/>
<dbReference type="EMBL" id="FTMK01000026">
    <property type="protein sequence ID" value="SIR12987.1"/>
    <property type="molecule type" value="Genomic_DNA"/>
</dbReference>
<dbReference type="InterPro" id="IPR025103">
    <property type="entry name" value="DUF4011"/>
</dbReference>
<dbReference type="Proteomes" id="UP000323956">
    <property type="component" value="Unassembled WGS sequence"/>
</dbReference>
<gene>
    <name evidence="2" type="ORF">SAMN05421641_12638</name>
</gene>
<evidence type="ECO:0008006" key="4">
    <source>
        <dbReference type="Google" id="ProtNLM"/>
    </source>
</evidence>
<dbReference type="RefSeq" id="WP_394349622.1">
    <property type="nucleotide sequence ID" value="NZ_FTMK01000026.1"/>
</dbReference>